<dbReference type="EMBL" id="JBGFUD010018201">
    <property type="protein sequence ID" value="MFH4984513.1"/>
    <property type="molecule type" value="Genomic_DNA"/>
</dbReference>
<comment type="caution">
    <text evidence="3">The sequence shown here is derived from an EMBL/GenBank/DDBJ whole genome shotgun (WGS) entry which is preliminary data.</text>
</comment>
<comment type="subcellular location">
    <subcellularLocation>
        <location evidence="1">Endoplasmic reticulum membrane</location>
    </subcellularLocation>
</comment>
<reference evidence="3 4" key="1">
    <citation type="submission" date="2024-08" db="EMBL/GenBank/DDBJ databases">
        <title>Gnathostoma spinigerum genome.</title>
        <authorList>
            <person name="Gonzalez-Bertolin B."/>
            <person name="Monzon S."/>
            <person name="Zaballos A."/>
            <person name="Jimenez P."/>
            <person name="Dekumyoy P."/>
            <person name="Varona S."/>
            <person name="Cuesta I."/>
            <person name="Sumanam S."/>
            <person name="Adisakwattana P."/>
            <person name="Gasser R.B."/>
            <person name="Hernandez-Gonzalez A."/>
            <person name="Young N.D."/>
            <person name="Perteguer M.J."/>
        </authorList>
    </citation>
    <scope>NUCLEOTIDE SEQUENCE [LARGE SCALE GENOMIC DNA]</scope>
    <source>
        <strain evidence="3">AL3</strain>
        <tissue evidence="3">Liver</tissue>
    </source>
</reference>
<name>A0ABD6EXL0_9BILA</name>
<protein>
    <submittedName>
        <fullName evidence="3">Uncharacterized protein</fullName>
    </submittedName>
</protein>
<evidence type="ECO:0000256" key="2">
    <source>
        <dbReference type="SAM" id="MobiDB-lite"/>
    </source>
</evidence>
<keyword evidence="4" id="KW-1185">Reference proteome</keyword>
<evidence type="ECO:0000313" key="3">
    <source>
        <dbReference type="EMBL" id="MFH4984513.1"/>
    </source>
</evidence>
<proteinExistence type="predicted"/>
<accession>A0ABD6EXL0</accession>
<feature type="region of interest" description="Disordered" evidence="2">
    <location>
        <begin position="212"/>
        <end position="235"/>
    </location>
</feature>
<dbReference type="GO" id="GO:0005789">
    <property type="term" value="C:endoplasmic reticulum membrane"/>
    <property type="evidence" value="ECO:0007669"/>
    <property type="project" value="UniProtKB-SubCell"/>
</dbReference>
<dbReference type="AlphaFoldDB" id="A0ABD6EXL0"/>
<gene>
    <name evidence="3" type="ORF">AB6A40_011222</name>
</gene>
<dbReference type="PANTHER" id="PTHR13466">
    <property type="entry name" value="TEX2 PROTEIN-RELATED"/>
    <property type="match status" value="1"/>
</dbReference>
<dbReference type="CDD" id="cd21675">
    <property type="entry name" value="SMP_TEX2"/>
    <property type="match status" value="1"/>
</dbReference>
<organism evidence="3 4">
    <name type="scientific">Gnathostoma spinigerum</name>
    <dbReference type="NCBI Taxonomy" id="75299"/>
    <lineage>
        <taxon>Eukaryota</taxon>
        <taxon>Metazoa</taxon>
        <taxon>Ecdysozoa</taxon>
        <taxon>Nematoda</taxon>
        <taxon>Chromadorea</taxon>
        <taxon>Rhabditida</taxon>
        <taxon>Spirurina</taxon>
        <taxon>Gnathostomatomorpha</taxon>
        <taxon>Gnathostomatoidea</taxon>
        <taxon>Gnathostomatidae</taxon>
        <taxon>Gnathostoma</taxon>
    </lineage>
</organism>
<evidence type="ECO:0000313" key="4">
    <source>
        <dbReference type="Proteomes" id="UP001608902"/>
    </source>
</evidence>
<dbReference type="Proteomes" id="UP001608902">
    <property type="component" value="Unassembled WGS sequence"/>
</dbReference>
<evidence type="ECO:0000256" key="1">
    <source>
        <dbReference type="ARBA" id="ARBA00004586"/>
    </source>
</evidence>
<sequence>MSLDRCGRAYDHHSSLPSIPSLSTCKLLSSANIEYLRYLCNHVQFGRHMTEELQWSETVKSASSDQNGIVFMDLGRNKWKPGKSDTESDLVASANAIASRIFFDFCRDRYWTKQVQEKIQTKLATIHLPYFIETLELSNLDLGKVTPQIAGIYPPILDDWGVWIDFEMKYHGAIRLVLETRINLMKLKHGISKVETGRKAFRTTSIVKAHHYSDEELPESPESSPDEDFGSRTER</sequence>
<dbReference type="PANTHER" id="PTHR13466:SF0">
    <property type="entry name" value="SMP-LTD DOMAIN-CONTAINING PROTEIN"/>
    <property type="match status" value="1"/>
</dbReference>
<feature type="compositionally biased region" description="Acidic residues" evidence="2">
    <location>
        <begin position="215"/>
        <end position="228"/>
    </location>
</feature>